<reference evidence="1 2" key="1">
    <citation type="submission" date="2020-03" db="EMBL/GenBank/DDBJ databases">
        <title>WGS of the type strain of Planosporangium spp.</title>
        <authorList>
            <person name="Thawai C."/>
        </authorList>
    </citation>
    <scope>NUCLEOTIDE SEQUENCE [LARGE SCALE GENOMIC DNA]</scope>
    <source>
        <strain evidence="1 2">TBRC 5610</strain>
    </source>
</reference>
<dbReference type="InterPro" id="IPR029032">
    <property type="entry name" value="AhpD-like"/>
</dbReference>
<dbReference type="PANTHER" id="PTHR35446:SF2">
    <property type="entry name" value="CARBOXYMUCONOLACTONE DECARBOXYLASE-LIKE DOMAIN-CONTAINING PROTEIN"/>
    <property type="match status" value="1"/>
</dbReference>
<organism evidence="1 2">
    <name type="scientific">Planosporangium thailandense</name>
    <dbReference type="NCBI Taxonomy" id="765197"/>
    <lineage>
        <taxon>Bacteria</taxon>
        <taxon>Bacillati</taxon>
        <taxon>Actinomycetota</taxon>
        <taxon>Actinomycetes</taxon>
        <taxon>Micromonosporales</taxon>
        <taxon>Micromonosporaceae</taxon>
        <taxon>Planosporangium</taxon>
    </lineage>
</organism>
<gene>
    <name evidence="1" type="ORF">HC031_22095</name>
</gene>
<sequence length="196" mass="20653">MSWIRTPPDDGATGEVAAVYDRDRETLGYVANYTRVFANRPAVLEAWRALNGAIKASMDPRRYELATVAAALRLRSSYCSLAHGKVLAEQFDGPAAVSTIVTAPAAATLAPVDRAVMALADKVAAGAAHMTENDLAELRDLGVDDGDILDVILAAAARCFFSSVLDAVGAEPDAAFHSLDPTIRDALTVGRPIAQT</sequence>
<comment type="caution">
    <text evidence="1">The sequence shown here is derived from an EMBL/GenBank/DDBJ whole genome shotgun (WGS) entry which is preliminary data.</text>
</comment>
<dbReference type="SUPFAM" id="SSF69118">
    <property type="entry name" value="AhpD-like"/>
    <property type="match status" value="1"/>
</dbReference>
<protein>
    <submittedName>
        <fullName evidence="1">Peroxidase</fullName>
    </submittedName>
</protein>
<name>A0ABX0Y233_9ACTN</name>
<dbReference type="EMBL" id="JAATVY010000018">
    <property type="protein sequence ID" value="NJC72388.1"/>
    <property type="molecule type" value="Genomic_DNA"/>
</dbReference>
<dbReference type="GO" id="GO:0004601">
    <property type="term" value="F:peroxidase activity"/>
    <property type="evidence" value="ECO:0007669"/>
    <property type="project" value="UniProtKB-KW"/>
</dbReference>
<proteinExistence type="predicted"/>
<keyword evidence="2" id="KW-1185">Reference proteome</keyword>
<evidence type="ECO:0000313" key="1">
    <source>
        <dbReference type="EMBL" id="NJC72388.1"/>
    </source>
</evidence>
<accession>A0ABX0Y233</accession>
<evidence type="ECO:0000313" key="2">
    <source>
        <dbReference type="Proteomes" id="UP000722989"/>
    </source>
</evidence>
<dbReference type="RefSeq" id="WP_167927296.1">
    <property type="nucleotide sequence ID" value="NZ_JAATVY010000018.1"/>
</dbReference>
<dbReference type="PANTHER" id="PTHR35446">
    <property type="entry name" value="SI:CH211-175M2.5"/>
    <property type="match status" value="1"/>
</dbReference>
<dbReference type="Proteomes" id="UP000722989">
    <property type="component" value="Unassembled WGS sequence"/>
</dbReference>
<keyword evidence="1" id="KW-0575">Peroxidase</keyword>
<dbReference type="Gene3D" id="1.20.1290.10">
    <property type="entry name" value="AhpD-like"/>
    <property type="match status" value="1"/>
</dbReference>
<keyword evidence="1" id="KW-0560">Oxidoreductase</keyword>